<accession>A0ABP5RFV1</accession>
<comment type="caution">
    <text evidence="1">The sequence shown here is derived from an EMBL/GenBank/DDBJ whole genome shotgun (WGS) entry which is preliminary data.</text>
</comment>
<reference evidence="2" key="1">
    <citation type="journal article" date="2019" name="Int. J. Syst. Evol. Microbiol.">
        <title>The Global Catalogue of Microorganisms (GCM) 10K type strain sequencing project: providing services to taxonomists for standard genome sequencing and annotation.</title>
        <authorList>
            <consortium name="The Broad Institute Genomics Platform"/>
            <consortium name="The Broad Institute Genome Sequencing Center for Infectious Disease"/>
            <person name="Wu L."/>
            <person name="Ma J."/>
        </authorList>
    </citation>
    <scope>NUCLEOTIDE SEQUENCE [LARGE SCALE GENOMIC DNA]</scope>
    <source>
        <strain evidence="2">JCM 7356</strain>
    </source>
</reference>
<evidence type="ECO:0000313" key="2">
    <source>
        <dbReference type="Proteomes" id="UP001500305"/>
    </source>
</evidence>
<dbReference type="Proteomes" id="UP001500305">
    <property type="component" value="Unassembled WGS sequence"/>
</dbReference>
<protein>
    <submittedName>
        <fullName evidence="1">Uncharacterized protein</fullName>
    </submittedName>
</protein>
<sequence length="67" mass="6973">MVGVREQHLTERELSALCRTGGTLRPDAGSSARTLGGRGLGAFALLVRAGVRFERGQLVGRPGALVA</sequence>
<name>A0ABP5RFV1_9ACTN</name>
<proteinExistence type="predicted"/>
<evidence type="ECO:0000313" key="1">
    <source>
        <dbReference type="EMBL" id="GAA2260918.1"/>
    </source>
</evidence>
<gene>
    <name evidence="1" type="ORF">GCM10010430_51290</name>
</gene>
<keyword evidence="2" id="KW-1185">Reference proteome</keyword>
<organism evidence="1 2">
    <name type="scientific">Kitasatospora cystarginea</name>
    <dbReference type="NCBI Taxonomy" id="58350"/>
    <lineage>
        <taxon>Bacteria</taxon>
        <taxon>Bacillati</taxon>
        <taxon>Actinomycetota</taxon>
        <taxon>Actinomycetes</taxon>
        <taxon>Kitasatosporales</taxon>
        <taxon>Streptomycetaceae</taxon>
        <taxon>Kitasatospora</taxon>
    </lineage>
</organism>
<dbReference type="EMBL" id="BAAATR010000026">
    <property type="protein sequence ID" value="GAA2260918.1"/>
    <property type="molecule type" value="Genomic_DNA"/>
</dbReference>